<protein>
    <recommendedName>
        <fullName evidence="6 7">Multifunctional fusion protein</fullName>
    </recommendedName>
    <domain>
        <recommendedName>
            <fullName evidence="6">Small ribosomal subunit protein bS18</fullName>
        </recommendedName>
    </domain>
    <domain>
        <recommendedName>
            <fullName evidence="7">Small ribosomal subunit protein bS6</fullName>
        </recommendedName>
    </domain>
</protein>
<evidence type="ECO:0000256" key="5">
    <source>
        <dbReference type="ARBA" id="ARBA00035104"/>
    </source>
</evidence>
<name>A0A2Z5T3Q5_9GAMM</name>
<evidence type="ECO:0000256" key="8">
    <source>
        <dbReference type="RuleBase" id="RU003910"/>
    </source>
</evidence>
<evidence type="ECO:0000313" key="9">
    <source>
        <dbReference type="EMBL" id="BBA85027.1"/>
    </source>
</evidence>
<dbReference type="PANTHER" id="PTHR13479:SF40">
    <property type="entry name" value="SMALL RIBOSOMAL SUBUNIT PROTEIN BS18M"/>
    <property type="match status" value="1"/>
</dbReference>
<proteinExistence type="inferred from homology"/>
<keyword evidence="10" id="KW-1185">Reference proteome</keyword>
<dbReference type="InterPro" id="IPR035980">
    <property type="entry name" value="Ribosomal_bS6_sf"/>
</dbReference>
<dbReference type="Gene3D" id="4.10.640.10">
    <property type="entry name" value="Ribosomal protein S18"/>
    <property type="match status" value="1"/>
</dbReference>
<keyword evidence="6" id="KW-0694">RNA-binding</keyword>
<dbReference type="GO" id="GO:1990904">
    <property type="term" value="C:ribonucleoprotein complex"/>
    <property type="evidence" value="ECO:0007669"/>
    <property type="project" value="UniProtKB-KW"/>
</dbReference>
<dbReference type="NCBIfam" id="TIGR00165">
    <property type="entry name" value="S18"/>
    <property type="match status" value="1"/>
</dbReference>
<keyword evidence="3 6" id="KW-0689">Ribosomal protein</keyword>
<gene>
    <name evidence="6 9" type="primary">rpsR</name>
    <name evidence="7" type="synonym">rpsF</name>
    <name evidence="9" type="ORF">NARRFE1_00770</name>
</gene>
<comment type="function">
    <text evidence="5 7">Binds together with bS18 to 16S ribosomal RNA.</text>
</comment>
<dbReference type="PANTHER" id="PTHR13479">
    <property type="entry name" value="30S RIBOSOMAL PROTEIN S18"/>
    <property type="match status" value="1"/>
</dbReference>
<comment type="similarity">
    <text evidence="2 7">Belongs to the bacterial ribosomal protein bS6 family.</text>
</comment>
<evidence type="ECO:0000256" key="7">
    <source>
        <dbReference type="HAMAP-Rule" id="MF_00360"/>
    </source>
</evidence>
<evidence type="ECO:0000256" key="2">
    <source>
        <dbReference type="ARBA" id="ARBA00009512"/>
    </source>
</evidence>
<evidence type="ECO:0000256" key="3">
    <source>
        <dbReference type="ARBA" id="ARBA00022980"/>
    </source>
</evidence>
<evidence type="ECO:0000256" key="4">
    <source>
        <dbReference type="ARBA" id="ARBA00023274"/>
    </source>
</evidence>
<dbReference type="GO" id="GO:0005840">
    <property type="term" value="C:ribosome"/>
    <property type="evidence" value="ECO:0007669"/>
    <property type="project" value="UniProtKB-KW"/>
</dbReference>
<dbReference type="GO" id="GO:0006412">
    <property type="term" value="P:translation"/>
    <property type="evidence" value="ECO:0007669"/>
    <property type="project" value="UniProtKB-UniRule"/>
</dbReference>
<comment type="similarity">
    <text evidence="1 6 8">Belongs to the bacterial ribosomal protein bS18 family.</text>
</comment>
<dbReference type="InterPro" id="IPR014717">
    <property type="entry name" value="Transl_elong_EF1B/ribsomal_bS6"/>
</dbReference>
<dbReference type="NCBIfam" id="TIGR00166">
    <property type="entry name" value="S6"/>
    <property type="match status" value="1"/>
</dbReference>
<evidence type="ECO:0000256" key="6">
    <source>
        <dbReference type="HAMAP-Rule" id="MF_00270"/>
    </source>
</evidence>
<comment type="function">
    <text evidence="6">Binds as a heterodimer with protein bS6 to the central domain of the 16S rRNA, where it helps stabilize the platform of the 30S subunit.</text>
</comment>
<dbReference type="CDD" id="cd00473">
    <property type="entry name" value="bS6"/>
    <property type="match status" value="1"/>
</dbReference>
<keyword evidence="6" id="KW-0699">rRNA-binding</keyword>
<dbReference type="HAMAP" id="MF_00360">
    <property type="entry name" value="Ribosomal_bS6"/>
    <property type="match status" value="1"/>
</dbReference>
<dbReference type="SUPFAM" id="SSF54995">
    <property type="entry name" value="Ribosomal protein S6"/>
    <property type="match status" value="1"/>
</dbReference>
<dbReference type="RefSeq" id="WP_148708377.1">
    <property type="nucleotide sequence ID" value="NZ_AP018161.1"/>
</dbReference>
<dbReference type="HAMAP" id="MF_00270">
    <property type="entry name" value="Ribosomal_bS18"/>
    <property type="match status" value="1"/>
</dbReference>
<dbReference type="Pfam" id="PF01250">
    <property type="entry name" value="Ribosomal_S6"/>
    <property type="match status" value="1"/>
</dbReference>
<accession>A0A2Z5T3Q5</accession>
<dbReference type="PRINTS" id="PR00974">
    <property type="entry name" value="RIBOSOMALS18"/>
</dbReference>
<dbReference type="Pfam" id="PF01084">
    <property type="entry name" value="Ribosomal_S18"/>
    <property type="match status" value="1"/>
</dbReference>
<dbReference type="InterPro" id="IPR036870">
    <property type="entry name" value="Ribosomal_bS18_sf"/>
</dbReference>
<dbReference type="AlphaFoldDB" id="A0A2Z5T3Q5"/>
<sequence length="162" mass="19561">MIDYEIMIILDPNKYDYNNSINYYTNIINDFNGIILNIENLGLKKLSYNINKLYNGIYIIFNINILKLNIVKLKNKFSIDNNIIRNLIIKKKINKNTKTLYNMIDYKNVFFLKKFLTENFKILPRKITKLKYKLQKRLSKQIKISRYMSLLPYTDNHYLLKT</sequence>
<keyword evidence="4 6" id="KW-0687">Ribonucleoprotein</keyword>
<reference evidence="9 10" key="1">
    <citation type="journal article" date="2017" name="Proc. Natl. Acad. Sci. U.S.A.">
        <title>Small genome symbiont underlies cuticle hardness in beetles.</title>
        <authorList>
            <person name="Anbutsu H."/>
            <person name="Moriyama M."/>
            <person name="Nikoh N."/>
            <person name="Hosokawa T."/>
            <person name="Futahashi R."/>
            <person name="Tanahashi M."/>
            <person name="Meng X.Y."/>
            <person name="Kuriwada T."/>
            <person name="Mori N."/>
            <person name="Oshima K."/>
            <person name="Hattori M."/>
            <person name="Fujie M."/>
            <person name="Satoh N."/>
            <person name="Maeda T."/>
            <person name="Shigenobu S."/>
            <person name="Koga R."/>
            <person name="Fukatsu T."/>
        </authorList>
    </citation>
    <scope>NUCLEOTIDE SEQUENCE [LARGE SCALE GENOMIC DNA]</scope>
    <source>
        <strain evidence="9">NARRFE1</strain>
    </source>
</reference>
<dbReference type="SUPFAM" id="SSF46911">
    <property type="entry name" value="Ribosomal protein S18"/>
    <property type="match status" value="1"/>
</dbReference>
<dbReference type="Gene3D" id="3.30.70.60">
    <property type="match status" value="1"/>
</dbReference>
<dbReference type="OrthoDB" id="9812008at2"/>
<dbReference type="GO" id="GO:0003735">
    <property type="term" value="F:structural constituent of ribosome"/>
    <property type="evidence" value="ECO:0007669"/>
    <property type="project" value="InterPro"/>
</dbReference>
<dbReference type="InterPro" id="IPR001648">
    <property type="entry name" value="Ribosomal_bS18"/>
</dbReference>
<evidence type="ECO:0000313" key="10">
    <source>
        <dbReference type="Proteomes" id="UP000289537"/>
    </source>
</evidence>
<organism evidence="9 10">
    <name type="scientific">endosymbiont of Rhynchophorus ferrugineus</name>
    <dbReference type="NCBI Taxonomy" id="1972133"/>
    <lineage>
        <taxon>Bacteria</taxon>
        <taxon>Pseudomonadati</taxon>
        <taxon>Pseudomonadota</taxon>
        <taxon>Gammaproteobacteria</taxon>
        <taxon>Candidatus Nardonella</taxon>
    </lineage>
</organism>
<dbReference type="InterPro" id="IPR000529">
    <property type="entry name" value="Ribosomal_bS6"/>
</dbReference>
<comment type="subunit">
    <text evidence="6">Part of the 30S ribosomal subunit. Forms a tight heterodimer with protein bS6.</text>
</comment>
<dbReference type="Proteomes" id="UP000289537">
    <property type="component" value="Chromosome"/>
</dbReference>
<dbReference type="EMBL" id="AP018161">
    <property type="protein sequence ID" value="BBA85027.1"/>
    <property type="molecule type" value="Genomic_DNA"/>
</dbReference>
<dbReference type="InterPro" id="IPR020814">
    <property type="entry name" value="Ribosomal_S6_plastid/chlpt"/>
</dbReference>
<evidence type="ECO:0000256" key="1">
    <source>
        <dbReference type="ARBA" id="ARBA00005589"/>
    </source>
</evidence>
<dbReference type="GO" id="GO:0070181">
    <property type="term" value="F:small ribosomal subunit rRNA binding"/>
    <property type="evidence" value="ECO:0007669"/>
    <property type="project" value="TreeGrafter"/>
</dbReference>
<dbReference type="KEGG" id="eor:NARRFE1_00770"/>